<dbReference type="InterPro" id="IPR001245">
    <property type="entry name" value="Ser-Thr/Tyr_kinase_cat_dom"/>
</dbReference>
<reference evidence="6 7" key="1">
    <citation type="submission" date="2020-08" db="EMBL/GenBank/DDBJ databases">
        <title>Sequencing the genomes of 1000 actinobacteria strains.</title>
        <authorList>
            <person name="Klenk H.-P."/>
        </authorList>
    </citation>
    <scope>NUCLEOTIDE SEQUENCE [LARGE SCALE GENOMIC DNA]</scope>
    <source>
        <strain evidence="6 7">DSM 43768</strain>
    </source>
</reference>
<dbReference type="InterPro" id="IPR011990">
    <property type="entry name" value="TPR-like_helical_dom_sf"/>
</dbReference>
<comment type="caution">
    <text evidence="6">The sequence shown here is derived from an EMBL/GenBank/DDBJ whole genome shotgun (WGS) entry which is preliminary data.</text>
</comment>
<keyword evidence="6" id="KW-0808">Transferase</keyword>
<dbReference type="PROSITE" id="PS50011">
    <property type="entry name" value="PROTEIN_KINASE_DOM"/>
    <property type="match status" value="1"/>
</dbReference>
<dbReference type="SUPFAM" id="SSF56112">
    <property type="entry name" value="Protein kinase-like (PK-like)"/>
    <property type="match status" value="1"/>
</dbReference>
<dbReference type="GO" id="GO:0005524">
    <property type="term" value="F:ATP binding"/>
    <property type="evidence" value="ECO:0007669"/>
    <property type="project" value="UniProtKB-UniRule"/>
</dbReference>
<dbReference type="SMART" id="SM00028">
    <property type="entry name" value="TPR"/>
    <property type="match status" value="3"/>
</dbReference>
<evidence type="ECO:0000256" key="3">
    <source>
        <dbReference type="ARBA" id="ARBA00022840"/>
    </source>
</evidence>
<dbReference type="Gene3D" id="1.10.510.10">
    <property type="entry name" value="Transferase(Phosphotransferase) domain 1"/>
    <property type="match status" value="1"/>
</dbReference>
<dbReference type="Proteomes" id="UP000565579">
    <property type="component" value="Unassembled WGS sequence"/>
</dbReference>
<organism evidence="6 7">
    <name type="scientific">Nonomuraea rubra</name>
    <dbReference type="NCBI Taxonomy" id="46180"/>
    <lineage>
        <taxon>Bacteria</taxon>
        <taxon>Bacillati</taxon>
        <taxon>Actinomycetota</taxon>
        <taxon>Actinomycetes</taxon>
        <taxon>Streptosporangiales</taxon>
        <taxon>Streptosporangiaceae</taxon>
        <taxon>Nonomuraea</taxon>
    </lineage>
</organism>
<evidence type="ECO:0000256" key="1">
    <source>
        <dbReference type="ARBA" id="ARBA00022527"/>
    </source>
</evidence>
<keyword evidence="1 6" id="KW-0723">Serine/threonine-protein kinase</keyword>
<feature type="binding site" evidence="4">
    <location>
        <position position="43"/>
    </location>
    <ligand>
        <name>ATP</name>
        <dbReference type="ChEBI" id="CHEBI:30616"/>
    </ligand>
</feature>
<feature type="domain" description="Protein kinase" evidence="5">
    <location>
        <begin position="14"/>
        <end position="303"/>
    </location>
</feature>
<evidence type="ECO:0000256" key="4">
    <source>
        <dbReference type="PROSITE-ProRule" id="PRU10141"/>
    </source>
</evidence>
<proteinExistence type="predicted"/>
<keyword evidence="3 4" id="KW-0067">ATP-binding</keyword>
<dbReference type="PROSITE" id="PS00107">
    <property type="entry name" value="PROTEIN_KINASE_ATP"/>
    <property type="match status" value="1"/>
</dbReference>
<accession>A0A7X0TZE8</accession>
<dbReference type="SMART" id="SM00220">
    <property type="entry name" value="S_TKc"/>
    <property type="match status" value="1"/>
</dbReference>
<dbReference type="InterPro" id="IPR011009">
    <property type="entry name" value="Kinase-like_dom_sf"/>
</dbReference>
<dbReference type="Pfam" id="PF07714">
    <property type="entry name" value="PK_Tyr_Ser-Thr"/>
    <property type="match status" value="1"/>
</dbReference>
<dbReference type="Gene3D" id="1.25.40.10">
    <property type="entry name" value="Tetratricopeptide repeat domain"/>
    <property type="match status" value="2"/>
</dbReference>
<dbReference type="InterPro" id="IPR008271">
    <property type="entry name" value="Ser/Thr_kinase_AS"/>
</dbReference>
<protein>
    <submittedName>
        <fullName evidence="6">Serine/threonine protein kinase</fullName>
    </submittedName>
</protein>
<dbReference type="Pfam" id="PF00069">
    <property type="entry name" value="Pkinase"/>
    <property type="match status" value="1"/>
</dbReference>
<dbReference type="InterPro" id="IPR000719">
    <property type="entry name" value="Prot_kinase_dom"/>
</dbReference>
<dbReference type="PANTHER" id="PTHR48011:SF4">
    <property type="entry name" value="MITOGEN-ACTIVATED PROTEIN KINASE KINASE KINASE 19"/>
    <property type="match status" value="1"/>
</dbReference>
<dbReference type="PANTHER" id="PTHR48011">
    <property type="entry name" value="CCR4-NOT TRANSCRIPTIONAL COMPLEX SUBUNIT CAF120-RELATED"/>
    <property type="match status" value="1"/>
</dbReference>
<dbReference type="GO" id="GO:0007165">
    <property type="term" value="P:signal transduction"/>
    <property type="evidence" value="ECO:0007669"/>
    <property type="project" value="TreeGrafter"/>
</dbReference>
<dbReference type="InterPro" id="IPR017441">
    <property type="entry name" value="Protein_kinase_ATP_BS"/>
</dbReference>
<dbReference type="GO" id="GO:0004674">
    <property type="term" value="F:protein serine/threonine kinase activity"/>
    <property type="evidence" value="ECO:0007669"/>
    <property type="project" value="UniProtKB-KW"/>
</dbReference>
<gene>
    <name evidence="6" type="ORF">HD593_004397</name>
</gene>
<dbReference type="AlphaFoldDB" id="A0A7X0TZE8"/>
<dbReference type="InterPro" id="IPR052751">
    <property type="entry name" value="Plant_MAPKKK"/>
</dbReference>
<keyword evidence="6" id="KW-0418">Kinase</keyword>
<evidence type="ECO:0000313" key="6">
    <source>
        <dbReference type="EMBL" id="MBB6549602.1"/>
    </source>
</evidence>
<dbReference type="RefSeq" id="WP_185103998.1">
    <property type="nucleotide sequence ID" value="NZ_BAAAXY010000012.1"/>
</dbReference>
<evidence type="ECO:0000259" key="5">
    <source>
        <dbReference type="PROSITE" id="PS50011"/>
    </source>
</evidence>
<keyword evidence="7" id="KW-1185">Reference proteome</keyword>
<dbReference type="CDD" id="cd14014">
    <property type="entry name" value="STKc_PknB_like"/>
    <property type="match status" value="1"/>
</dbReference>
<evidence type="ECO:0000313" key="7">
    <source>
        <dbReference type="Proteomes" id="UP000565579"/>
    </source>
</evidence>
<evidence type="ECO:0000256" key="2">
    <source>
        <dbReference type="ARBA" id="ARBA00022741"/>
    </source>
</evidence>
<dbReference type="PROSITE" id="PS00108">
    <property type="entry name" value="PROTEIN_KINASE_ST"/>
    <property type="match status" value="1"/>
</dbReference>
<name>A0A7X0TZE8_9ACTN</name>
<dbReference type="EMBL" id="JACHMI010000001">
    <property type="protein sequence ID" value="MBB6549602.1"/>
    <property type="molecule type" value="Genomic_DNA"/>
</dbReference>
<dbReference type="SUPFAM" id="SSF48452">
    <property type="entry name" value="TPR-like"/>
    <property type="match status" value="2"/>
</dbReference>
<dbReference type="InterPro" id="IPR019734">
    <property type="entry name" value="TPR_rpt"/>
</dbReference>
<keyword evidence="2 4" id="KW-0547">Nucleotide-binding</keyword>
<sequence>MTGWAPGSVVAGDFVVERELGRGGYGRVVLAQSRRSGTRYAIKRLVRAEPAEQGRLLAEAQRWVALPPHPHITACHFVRTVGEEVAVFSEYAPGGSLADRIGRRDLTGPEIQAIALQTAWGLDAVHAMGLLHLDMKPANVLFGADGLAKIADFGLAAGDSTTPAEHAQLEAVIDYVAGDLGETVKHLLWTQFGGGDATLAAVPSDATSAYASPEQAERRAAGPGADLWSWAVTVLEMYAGERTWPSGTVAPFVLDAIVRGRRQCRVPLPPAVTELLQACFALDPDDRPRSAGEAAAALHVPGLTPPERPSVLAVPRSRALGESGGWDDPRRYLHFAYEAAGRDPGEALAHWPRRGGGFSAQVLADLRAFQEASAVLRDAPATAQNVEVLARIEVHESRIRQALGDADGAIAHLESAAGLLDTGSAGHRTLRPWTLHWLAIALRRGNRLPEAISASDAAIAGADDLPDADEAARLRGSALLSKANTMNSAGAAAAETAVPLRAALTELRSSGDRRGQARVLAAMAAQREQEGDEAGATALWDEADALLAGPGAAGEEEPGDQGVQVVRALMAMNRAALATRMEAQLLHAERAVELLAPLVERHGRYDLSTELASACMKAGYAHEHLGRPQEALSAYRRGRKLYERVVLRDGRTDLADELSECLEFESTLTFELHGAEQALEPVGVAVDRWRRLVDLEGMEQWGRQLIRARVRLAVTLEDAGRPGALDVLDEAARDVAALGEDRTPQLIRQDAMIHRERGVVHRRAGDLQAAYDECREALLLADGAGPEPAVERVLILETLSAILSEAGHADEALHALATATGESERLASAGERDPAWLAASHRRLASLLLETGRLEESAEEAGTASALYAEVIAGRPDLRFDALRCAYLAGAALHMLGRVEQAADAYRQARGFGGDLRDDDLAMRRLTSNPAAARRYRERTAGLEVGEPDAAMLLRVLEGQIGDLDALLALRPDELDGRLAEIGTSMRNAGELGRGGLTQEASRLLEPLLGTTLWLSRTFRRDDVAVLAGELGLRLGVTSLHAQRDAPALRGFRSAVRSLGELADRPGGDAYRERWFDAHLGLATCLTVLGDHEGADEVGRTLDRQVRRWAPESVQYWRQRLSKTLEGLRG</sequence>